<dbReference type="Proteomes" id="UP001499863">
    <property type="component" value="Unassembled WGS sequence"/>
</dbReference>
<dbReference type="RefSeq" id="WP_344331444.1">
    <property type="nucleotide sequence ID" value="NZ_BAAAKJ010000097.1"/>
</dbReference>
<accession>A0ABN1XUZ2</accession>
<comment type="caution">
    <text evidence="1">The sequence shown here is derived from an EMBL/GenBank/DDBJ whole genome shotgun (WGS) entry which is preliminary data.</text>
</comment>
<sequence length="66" mass="6846">MAASFEEHPLAERLDAFWRAEVPGPVEGEGEAPTALDGLGPSGVTLHGRPLEAALAAAYRRFTGAG</sequence>
<organism evidence="1 2">
    <name type="scientific">Kitasatospora putterlickiae</name>
    <dbReference type="NCBI Taxonomy" id="221725"/>
    <lineage>
        <taxon>Bacteria</taxon>
        <taxon>Bacillati</taxon>
        <taxon>Actinomycetota</taxon>
        <taxon>Actinomycetes</taxon>
        <taxon>Kitasatosporales</taxon>
        <taxon>Streptomycetaceae</taxon>
        <taxon>Kitasatospora</taxon>
    </lineage>
</organism>
<keyword evidence="2" id="KW-1185">Reference proteome</keyword>
<protein>
    <submittedName>
        <fullName evidence="1">Uncharacterized protein</fullName>
    </submittedName>
</protein>
<name>A0ABN1XUZ2_9ACTN</name>
<evidence type="ECO:0000313" key="2">
    <source>
        <dbReference type="Proteomes" id="UP001499863"/>
    </source>
</evidence>
<proteinExistence type="predicted"/>
<evidence type="ECO:0000313" key="1">
    <source>
        <dbReference type="EMBL" id="GAA1390477.1"/>
    </source>
</evidence>
<reference evidence="1 2" key="1">
    <citation type="journal article" date="2019" name="Int. J. Syst. Evol. Microbiol.">
        <title>The Global Catalogue of Microorganisms (GCM) 10K type strain sequencing project: providing services to taxonomists for standard genome sequencing and annotation.</title>
        <authorList>
            <consortium name="The Broad Institute Genomics Platform"/>
            <consortium name="The Broad Institute Genome Sequencing Center for Infectious Disease"/>
            <person name="Wu L."/>
            <person name="Ma J."/>
        </authorList>
    </citation>
    <scope>NUCLEOTIDE SEQUENCE [LARGE SCALE GENOMIC DNA]</scope>
    <source>
        <strain evidence="1 2">JCM 12393</strain>
    </source>
</reference>
<gene>
    <name evidence="1" type="ORF">GCM10009639_19330</name>
</gene>
<dbReference type="EMBL" id="BAAAKJ010000097">
    <property type="protein sequence ID" value="GAA1390477.1"/>
    <property type="molecule type" value="Genomic_DNA"/>
</dbReference>